<evidence type="ECO:0000256" key="9">
    <source>
        <dbReference type="ARBA" id="ARBA00023239"/>
    </source>
</evidence>
<evidence type="ECO:0000256" key="12">
    <source>
        <dbReference type="ARBA" id="ARBA00024326"/>
    </source>
</evidence>
<keyword evidence="7" id="KW-0865">Zymogen</keyword>
<dbReference type="Proteomes" id="UP000184148">
    <property type="component" value="Unassembled WGS sequence"/>
</dbReference>
<protein>
    <recommendedName>
        <fullName evidence="3">phosphatidylserine decarboxylase</fullName>
        <ecNumber evidence="3">4.1.1.65</ecNumber>
    </recommendedName>
</protein>
<dbReference type="AlphaFoldDB" id="A0A1M4XK40"/>
<sequence>MKLLKKAVVHSISRKSFGKAFDIACGSRFSKLFIKPYIRLYKVNRDEIRHPSQYKSLADFFVRDICPTLRPIAPGEDVVISPVDGKIVDLGFAKEHKIILAKNNTYSIPELLSYEDVEAFQDGYYLNIYLSPRNYHRIHMPFSARAIKHRYIPGKVFPVNNLGVSTIKDLFAKNRRTCTVFETAAGCKFALIKVGALGVGKIVSSFQVGQEITKGAEIGRFEFGSTVILFFEKNSFLPDKQLTANMEIKMGQKIGTIRIQ</sequence>
<comment type="pathway">
    <text evidence="12">Phospholipid metabolism; phosphatidylethanolamine biosynthesis.</text>
</comment>
<keyword evidence="11" id="KW-0670">Pyruvate</keyword>
<evidence type="ECO:0000256" key="2">
    <source>
        <dbReference type="ARBA" id="ARBA00005189"/>
    </source>
</evidence>
<dbReference type="EMBL" id="FQUY01000008">
    <property type="protein sequence ID" value="SHE93728.1"/>
    <property type="molecule type" value="Genomic_DNA"/>
</dbReference>
<reference evidence="14" key="1">
    <citation type="submission" date="2016-11" db="EMBL/GenBank/DDBJ databases">
        <authorList>
            <person name="Varghese N."/>
            <person name="Submissions S."/>
        </authorList>
    </citation>
    <scope>NUCLEOTIDE SEQUENCE [LARGE SCALE GENOMIC DNA]</scope>
    <source>
        <strain evidence="14">DSM 12395</strain>
    </source>
</reference>
<evidence type="ECO:0000256" key="1">
    <source>
        <dbReference type="ARBA" id="ARBA00001928"/>
    </source>
</evidence>
<dbReference type="InterPro" id="IPR033177">
    <property type="entry name" value="PSD-B"/>
</dbReference>
<keyword evidence="9" id="KW-0456">Lyase</keyword>
<evidence type="ECO:0000256" key="5">
    <source>
        <dbReference type="ARBA" id="ARBA00022793"/>
    </source>
</evidence>
<evidence type="ECO:0000256" key="11">
    <source>
        <dbReference type="ARBA" id="ARBA00023317"/>
    </source>
</evidence>
<accession>A0A1M4XK40</accession>
<keyword evidence="14" id="KW-1185">Reference proteome</keyword>
<dbReference type="EC" id="4.1.1.65" evidence="3"/>
<evidence type="ECO:0000256" key="3">
    <source>
        <dbReference type="ARBA" id="ARBA00012243"/>
    </source>
</evidence>
<keyword evidence="6" id="KW-0443">Lipid metabolism</keyword>
<proteinExistence type="predicted"/>
<organism evidence="13 14">
    <name type="scientific">Desulforamulus putei DSM 12395</name>
    <dbReference type="NCBI Taxonomy" id="1121429"/>
    <lineage>
        <taxon>Bacteria</taxon>
        <taxon>Bacillati</taxon>
        <taxon>Bacillota</taxon>
        <taxon>Clostridia</taxon>
        <taxon>Eubacteriales</taxon>
        <taxon>Peptococcaceae</taxon>
        <taxon>Desulforamulus</taxon>
    </lineage>
</organism>
<dbReference type="PANTHER" id="PTHR10067:SF6">
    <property type="entry name" value="PHOSPHATIDYLSERINE DECARBOXYLASE PROENZYME, MITOCHONDRIAL"/>
    <property type="match status" value="1"/>
</dbReference>
<comment type="pathway">
    <text evidence="2">Lipid metabolism.</text>
</comment>
<dbReference type="GO" id="GO:0006646">
    <property type="term" value="P:phosphatidylethanolamine biosynthetic process"/>
    <property type="evidence" value="ECO:0007669"/>
    <property type="project" value="UniProtKB-UniPathway"/>
</dbReference>
<evidence type="ECO:0000256" key="8">
    <source>
        <dbReference type="ARBA" id="ARBA00023209"/>
    </source>
</evidence>
<evidence type="ECO:0000256" key="6">
    <source>
        <dbReference type="ARBA" id="ARBA00023098"/>
    </source>
</evidence>
<dbReference type="Pfam" id="PF02666">
    <property type="entry name" value="PS_Dcarbxylase"/>
    <property type="match status" value="1"/>
</dbReference>
<evidence type="ECO:0000256" key="10">
    <source>
        <dbReference type="ARBA" id="ARBA00023264"/>
    </source>
</evidence>
<dbReference type="PANTHER" id="PTHR10067">
    <property type="entry name" value="PHOSPHATIDYLSERINE DECARBOXYLASE"/>
    <property type="match status" value="1"/>
</dbReference>
<evidence type="ECO:0000313" key="14">
    <source>
        <dbReference type="Proteomes" id="UP000184148"/>
    </source>
</evidence>
<dbReference type="UniPathway" id="UPA00558"/>
<evidence type="ECO:0000256" key="7">
    <source>
        <dbReference type="ARBA" id="ARBA00023145"/>
    </source>
</evidence>
<dbReference type="RefSeq" id="WP_200798143.1">
    <property type="nucleotide sequence ID" value="NZ_FQUY01000008.1"/>
</dbReference>
<evidence type="ECO:0000256" key="4">
    <source>
        <dbReference type="ARBA" id="ARBA00022516"/>
    </source>
</evidence>
<dbReference type="NCBIfam" id="TIGR00163">
    <property type="entry name" value="PS_decarb"/>
    <property type="match status" value="1"/>
</dbReference>
<dbReference type="GO" id="GO:0004609">
    <property type="term" value="F:phosphatidylserine decarboxylase activity"/>
    <property type="evidence" value="ECO:0007669"/>
    <property type="project" value="UniProtKB-EC"/>
</dbReference>
<keyword evidence="4" id="KW-0444">Lipid biosynthesis</keyword>
<keyword evidence="5" id="KW-0210">Decarboxylase</keyword>
<dbReference type="InterPro" id="IPR003817">
    <property type="entry name" value="PS_Dcarbxylase"/>
</dbReference>
<dbReference type="STRING" id="1121429.SAMN02745133_01478"/>
<gene>
    <name evidence="13" type="ORF">SAMN02745133_01478</name>
</gene>
<name>A0A1M4XK40_9FIRM</name>
<keyword evidence="10" id="KW-1208">Phospholipid metabolism</keyword>
<evidence type="ECO:0000313" key="13">
    <source>
        <dbReference type="EMBL" id="SHE93728.1"/>
    </source>
</evidence>
<keyword evidence="8" id="KW-0594">Phospholipid biosynthesis</keyword>
<comment type="cofactor">
    <cofactor evidence="1">
        <name>pyruvate</name>
        <dbReference type="ChEBI" id="CHEBI:15361"/>
    </cofactor>
</comment>